<name>A0AA88JEH7_FICCA</name>
<comment type="caution">
    <text evidence="1">The sequence shown here is derived from an EMBL/GenBank/DDBJ whole genome shotgun (WGS) entry which is preliminary data.</text>
</comment>
<accession>A0AA88JEH7</accession>
<dbReference type="EMBL" id="BTGU01017692">
    <property type="protein sequence ID" value="GMN71119.1"/>
    <property type="molecule type" value="Genomic_DNA"/>
</dbReference>
<evidence type="ECO:0000313" key="1">
    <source>
        <dbReference type="EMBL" id="GMN71119.1"/>
    </source>
</evidence>
<dbReference type="AlphaFoldDB" id="A0AA88JEH7"/>
<reference evidence="1" key="1">
    <citation type="submission" date="2023-07" db="EMBL/GenBank/DDBJ databases">
        <title>draft genome sequence of fig (Ficus carica).</title>
        <authorList>
            <person name="Takahashi T."/>
            <person name="Nishimura K."/>
        </authorList>
    </citation>
    <scope>NUCLEOTIDE SEQUENCE</scope>
</reference>
<keyword evidence="2" id="KW-1185">Reference proteome</keyword>
<protein>
    <submittedName>
        <fullName evidence="1">Uncharacterized protein</fullName>
    </submittedName>
</protein>
<proteinExistence type="predicted"/>
<sequence length="131" mass="13631">MALKLSSFKLYGSAPQMSSTIDTPLFKGGWWKVAGEGDSLSWDPKEDVTGWVGARGGGSPRLGGKEGLIVVGVGGPKVVGGRGGVEVFVEVRGRDLFSLEVGREGGARFREPSLTIAKVARGHFLAISGDG</sequence>
<dbReference type="Proteomes" id="UP001187192">
    <property type="component" value="Unassembled WGS sequence"/>
</dbReference>
<organism evidence="1 2">
    <name type="scientific">Ficus carica</name>
    <name type="common">Common fig</name>
    <dbReference type="NCBI Taxonomy" id="3494"/>
    <lineage>
        <taxon>Eukaryota</taxon>
        <taxon>Viridiplantae</taxon>
        <taxon>Streptophyta</taxon>
        <taxon>Embryophyta</taxon>
        <taxon>Tracheophyta</taxon>
        <taxon>Spermatophyta</taxon>
        <taxon>Magnoliopsida</taxon>
        <taxon>eudicotyledons</taxon>
        <taxon>Gunneridae</taxon>
        <taxon>Pentapetalae</taxon>
        <taxon>rosids</taxon>
        <taxon>fabids</taxon>
        <taxon>Rosales</taxon>
        <taxon>Moraceae</taxon>
        <taxon>Ficeae</taxon>
        <taxon>Ficus</taxon>
    </lineage>
</organism>
<evidence type="ECO:0000313" key="2">
    <source>
        <dbReference type="Proteomes" id="UP001187192"/>
    </source>
</evidence>
<gene>
    <name evidence="1" type="ORF">TIFTF001_055512</name>
</gene>